<sequence>MAKEIVRLWEGAAPYGTGGEDEFQPYLEAYPPERDGGGPTGAVIICPGGGYARRAEHEGEPVARWLNGLGIAAFVLHYRVSPARHPAPLEDALRAIRIVRGGAERWNVKPDRIAMLGFSAGGHLASCAGTLWDEGRPDSEDALEREISSRPDHLVLGYPVITSGIYRHAGSFQHLLGDEPDPALMELLSTERRIDGLTPPTFLWHTADDASVPVENALLFATGLRKAGVPFELHVYESGRHGLGLALDHDQAYPWSEACGRWLIRQGYGRA</sequence>
<proteinExistence type="predicted"/>
<accession>A0ABW2V8U5</accession>
<dbReference type="SUPFAM" id="SSF53474">
    <property type="entry name" value="alpha/beta-Hydrolases"/>
    <property type="match status" value="1"/>
</dbReference>
<dbReference type="InterPro" id="IPR049492">
    <property type="entry name" value="BD-FAE-like_dom"/>
</dbReference>
<dbReference type="Proteomes" id="UP001596528">
    <property type="component" value="Unassembled WGS sequence"/>
</dbReference>
<protein>
    <submittedName>
        <fullName evidence="3">Alpha/beta hydrolase</fullName>
    </submittedName>
</protein>
<organism evidence="3 4">
    <name type="scientific">Paenibacillus thermoaerophilus</name>
    <dbReference type="NCBI Taxonomy" id="1215385"/>
    <lineage>
        <taxon>Bacteria</taxon>
        <taxon>Bacillati</taxon>
        <taxon>Bacillota</taxon>
        <taxon>Bacilli</taxon>
        <taxon>Bacillales</taxon>
        <taxon>Paenibacillaceae</taxon>
        <taxon>Paenibacillus</taxon>
    </lineage>
</organism>
<comment type="caution">
    <text evidence="3">The sequence shown here is derived from an EMBL/GenBank/DDBJ whole genome shotgun (WGS) entry which is preliminary data.</text>
</comment>
<keyword evidence="4" id="KW-1185">Reference proteome</keyword>
<feature type="domain" description="BD-FAE-like" evidence="2">
    <location>
        <begin position="31"/>
        <end position="222"/>
    </location>
</feature>
<dbReference type="Gene3D" id="3.40.50.1820">
    <property type="entry name" value="alpha/beta hydrolase"/>
    <property type="match status" value="1"/>
</dbReference>
<evidence type="ECO:0000256" key="1">
    <source>
        <dbReference type="ARBA" id="ARBA00022801"/>
    </source>
</evidence>
<dbReference type="EMBL" id="JBHTGQ010000032">
    <property type="protein sequence ID" value="MFC7751052.1"/>
    <property type="molecule type" value="Genomic_DNA"/>
</dbReference>
<dbReference type="InterPro" id="IPR050300">
    <property type="entry name" value="GDXG_lipolytic_enzyme"/>
</dbReference>
<dbReference type="PANTHER" id="PTHR48081:SF6">
    <property type="entry name" value="PEPTIDASE S9 PROLYL OLIGOPEPTIDASE CATALYTIC DOMAIN-CONTAINING PROTEIN"/>
    <property type="match status" value="1"/>
</dbReference>
<evidence type="ECO:0000313" key="3">
    <source>
        <dbReference type="EMBL" id="MFC7751052.1"/>
    </source>
</evidence>
<evidence type="ECO:0000313" key="4">
    <source>
        <dbReference type="Proteomes" id="UP001596528"/>
    </source>
</evidence>
<dbReference type="RefSeq" id="WP_138789497.1">
    <property type="nucleotide sequence ID" value="NZ_JBHTGQ010000032.1"/>
</dbReference>
<name>A0ABW2V8U5_9BACL</name>
<reference evidence="4" key="1">
    <citation type="journal article" date="2019" name="Int. J. Syst. Evol. Microbiol.">
        <title>The Global Catalogue of Microorganisms (GCM) 10K type strain sequencing project: providing services to taxonomists for standard genome sequencing and annotation.</title>
        <authorList>
            <consortium name="The Broad Institute Genomics Platform"/>
            <consortium name="The Broad Institute Genome Sequencing Center for Infectious Disease"/>
            <person name="Wu L."/>
            <person name="Ma J."/>
        </authorList>
    </citation>
    <scope>NUCLEOTIDE SEQUENCE [LARGE SCALE GENOMIC DNA]</scope>
    <source>
        <strain evidence="4">JCM 18657</strain>
    </source>
</reference>
<dbReference type="Pfam" id="PF20434">
    <property type="entry name" value="BD-FAE"/>
    <property type="match status" value="1"/>
</dbReference>
<gene>
    <name evidence="3" type="ORF">ACFQWB_14090</name>
</gene>
<evidence type="ECO:0000259" key="2">
    <source>
        <dbReference type="Pfam" id="PF20434"/>
    </source>
</evidence>
<dbReference type="PANTHER" id="PTHR48081">
    <property type="entry name" value="AB HYDROLASE SUPERFAMILY PROTEIN C4A8.06C"/>
    <property type="match status" value="1"/>
</dbReference>
<dbReference type="InterPro" id="IPR029058">
    <property type="entry name" value="AB_hydrolase_fold"/>
</dbReference>
<keyword evidence="1 3" id="KW-0378">Hydrolase</keyword>
<dbReference type="GO" id="GO:0016787">
    <property type="term" value="F:hydrolase activity"/>
    <property type="evidence" value="ECO:0007669"/>
    <property type="project" value="UniProtKB-KW"/>
</dbReference>